<keyword evidence="2 3" id="KW-0813">Transport</keyword>
<name>A0AB40D2J6_DIOCR</name>
<gene>
    <name evidence="7" type="primary">LOC120283792</name>
</gene>
<comment type="similarity">
    <text evidence="1 3">Belongs to the EXO70 family.</text>
</comment>
<proteinExistence type="inferred from homology"/>
<evidence type="ECO:0000259" key="5">
    <source>
        <dbReference type="Pfam" id="PF03081"/>
    </source>
</evidence>
<dbReference type="Proteomes" id="UP001515500">
    <property type="component" value="Chromosome 3"/>
</dbReference>
<feature type="domain" description="Exocyst complex subunit Exo70 C-terminal" evidence="5">
    <location>
        <begin position="305"/>
        <end position="652"/>
    </location>
</feature>
<accession>A0AB40D2J6</accession>
<dbReference type="InterPro" id="IPR004140">
    <property type="entry name" value="Exo70"/>
</dbReference>
<keyword evidence="6" id="KW-1185">Reference proteome</keyword>
<dbReference type="RefSeq" id="XP_039146470.1">
    <property type="nucleotide sequence ID" value="XM_039290536.1"/>
</dbReference>
<dbReference type="GO" id="GO:0006887">
    <property type="term" value="P:exocytosis"/>
    <property type="evidence" value="ECO:0007669"/>
    <property type="project" value="UniProtKB-KW"/>
</dbReference>
<protein>
    <recommendedName>
        <fullName evidence="3">Exocyst subunit Exo70 family protein</fullName>
    </recommendedName>
</protein>
<reference evidence="7" key="1">
    <citation type="submission" date="2025-08" db="UniProtKB">
        <authorList>
            <consortium name="RefSeq"/>
        </authorList>
    </citation>
    <scope>IDENTIFICATION</scope>
</reference>
<evidence type="ECO:0000256" key="4">
    <source>
        <dbReference type="SAM" id="MobiDB-lite"/>
    </source>
</evidence>
<evidence type="ECO:0000313" key="6">
    <source>
        <dbReference type="Proteomes" id="UP001515500"/>
    </source>
</evidence>
<evidence type="ECO:0000256" key="2">
    <source>
        <dbReference type="ARBA" id="ARBA00022448"/>
    </source>
</evidence>
<evidence type="ECO:0000256" key="3">
    <source>
        <dbReference type="RuleBase" id="RU365026"/>
    </source>
</evidence>
<dbReference type="GO" id="GO:0015031">
    <property type="term" value="P:protein transport"/>
    <property type="evidence" value="ECO:0007669"/>
    <property type="project" value="UniProtKB-KW"/>
</dbReference>
<dbReference type="GO" id="GO:0000145">
    <property type="term" value="C:exocyst"/>
    <property type="evidence" value="ECO:0007669"/>
    <property type="project" value="InterPro"/>
</dbReference>
<dbReference type="AlphaFoldDB" id="A0AB40D2J6"/>
<dbReference type="PANTHER" id="PTHR12542">
    <property type="entry name" value="EXOCYST COMPLEX PROTEIN EXO70"/>
    <property type="match status" value="1"/>
</dbReference>
<dbReference type="PANTHER" id="PTHR12542:SF90">
    <property type="entry name" value="EXOCYST COMPLEX COMPONENT EXO70I"/>
    <property type="match status" value="1"/>
</dbReference>
<dbReference type="InterPro" id="IPR046364">
    <property type="entry name" value="Exo70_C"/>
</dbReference>
<dbReference type="Pfam" id="PF03081">
    <property type="entry name" value="Exo70_C"/>
    <property type="match status" value="1"/>
</dbReference>
<dbReference type="GO" id="GO:0005546">
    <property type="term" value="F:phosphatidylinositol-4,5-bisphosphate binding"/>
    <property type="evidence" value="ECO:0007669"/>
    <property type="project" value="InterPro"/>
</dbReference>
<dbReference type="Gene3D" id="1.20.1280.170">
    <property type="entry name" value="Exocyst complex component Exo70"/>
    <property type="match status" value="1"/>
</dbReference>
<dbReference type="GeneID" id="120283792"/>
<keyword evidence="3" id="KW-0268">Exocytosis</keyword>
<keyword evidence="3" id="KW-0653">Protein transport</keyword>
<sequence length="710" mass="79373">MELRPDKKESESETESFSISKLRVAREAIVSLLSAAVTDERALTALDLRLSVPLSAVSAASTTVTGPLSSQLLSSRALCHRIDRSLTPSLSLLRSLSLSHRLHETLLSHSPDAPLSPDRLIKFIDRVDRLQSAIADVAAGVEPAIGRLQETVEFLSRTKATDQLRIRRLGETLNAIRALYEAEVDAMQYEGMLDDALVKLQDEFERILAKIRHRGVGDEVDDGDLGEDTKPILGSDVEVDALRRIVQTLAANDCLDISIDIYVKVRYRCAAKALMRLNPEYLKTFSPEEIDGMEWETLESAITLWIQHFNLALNSVFVAEKQLCSRVLSSLMDSQLWPECFAKIADKIMAVFFRFGEGVARSSREPQKLFKLLDMFDALDRIRHHFMTVFDGDSGADICVRFRELLKLVVHASSKVFWEFGLQIEGLQDGVPPPPDGSVPKIVRYAVNYLKFLSSESYSAAMGRVLRTEQVWKAGVLSRPDPEDSVLRDAVSNILDALQRNVEAKRARYKDKVLPHIFAMNSYWYIYMRTKGSELGKLVGEESIKRKYKTAAEEAAYSYQAQAWGRVVDLLDSDEDALTKSNELQGKEAAGVLARVKIESFMKSFEENLRKHKTSYCIPDPDLKEQIKGAVAKLVVPSYASFLQANASVLQGRSLVPPDTLKGLLRKLFDGMIGGNMSGELVRRPTPSEGEVSRRRRFKDLAGSDNGRLA</sequence>
<dbReference type="SUPFAM" id="SSF74788">
    <property type="entry name" value="Cullin repeat-like"/>
    <property type="match status" value="1"/>
</dbReference>
<organism evidence="6 7">
    <name type="scientific">Dioscorea cayennensis subsp. rotundata</name>
    <name type="common">White Guinea yam</name>
    <name type="synonym">Dioscorea rotundata</name>
    <dbReference type="NCBI Taxonomy" id="55577"/>
    <lineage>
        <taxon>Eukaryota</taxon>
        <taxon>Viridiplantae</taxon>
        <taxon>Streptophyta</taxon>
        <taxon>Embryophyta</taxon>
        <taxon>Tracheophyta</taxon>
        <taxon>Spermatophyta</taxon>
        <taxon>Magnoliopsida</taxon>
        <taxon>Liliopsida</taxon>
        <taxon>Dioscoreales</taxon>
        <taxon>Dioscoreaceae</taxon>
        <taxon>Dioscorea</taxon>
    </lineage>
</organism>
<feature type="region of interest" description="Disordered" evidence="4">
    <location>
        <begin position="679"/>
        <end position="710"/>
    </location>
</feature>
<evidence type="ECO:0000256" key="1">
    <source>
        <dbReference type="ARBA" id="ARBA00006756"/>
    </source>
</evidence>
<comment type="function">
    <text evidence="3">Component of the exocyst complex.</text>
</comment>
<evidence type="ECO:0000313" key="7">
    <source>
        <dbReference type="RefSeq" id="XP_039146470.1"/>
    </source>
</evidence>
<dbReference type="InterPro" id="IPR016159">
    <property type="entry name" value="Cullin_repeat-like_dom_sf"/>
</dbReference>